<accession>A0A915Q4A0</accession>
<dbReference type="InterPro" id="IPR002710">
    <property type="entry name" value="Dilute_dom"/>
</dbReference>
<dbReference type="WBParaSite" id="sdigi.contig711.g9561.t1">
    <property type="protein sequence ID" value="sdigi.contig711.g9561.t1"/>
    <property type="gene ID" value="sdigi.contig711.g9561"/>
</dbReference>
<dbReference type="PROSITE" id="PS51126">
    <property type="entry name" value="DILUTE"/>
    <property type="match status" value="1"/>
</dbReference>
<evidence type="ECO:0000313" key="2">
    <source>
        <dbReference type="Proteomes" id="UP000887581"/>
    </source>
</evidence>
<dbReference type="Proteomes" id="UP000887581">
    <property type="component" value="Unplaced"/>
</dbReference>
<feature type="domain" description="Dilute" evidence="1">
    <location>
        <begin position="174"/>
        <end position="456"/>
    </location>
</feature>
<dbReference type="InterPro" id="IPR052072">
    <property type="entry name" value="Vascular_dev_regulator"/>
</dbReference>
<evidence type="ECO:0000313" key="3">
    <source>
        <dbReference type="WBParaSite" id="sdigi.contig711.g9561.t1"/>
    </source>
</evidence>
<dbReference type="PANTHER" id="PTHR16027:SF6">
    <property type="entry name" value="DILUTE DOMAIN-CONTAINING PROTEIN"/>
    <property type="match status" value="1"/>
</dbReference>
<dbReference type="GO" id="GO:0051020">
    <property type="term" value="F:GTPase binding"/>
    <property type="evidence" value="ECO:0007669"/>
    <property type="project" value="TreeGrafter"/>
</dbReference>
<dbReference type="AlphaFoldDB" id="A0A915Q4A0"/>
<dbReference type="SMART" id="SM01132">
    <property type="entry name" value="DIL"/>
    <property type="match status" value="1"/>
</dbReference>
<proteinExistence type="predicted"/>
<name>A0A915Q4A0_9BILA</name>
<keyword evidence="2" id="KW-1185">Reference proteome</keyword>
<evidence type="ECO:0000259" key="1">
    <source>
        <dbReference type="PROSITE" id="PS51126"/>
    </source>
</evidence>
<dbReference type="CDD" id="cd15470">
    <property type="entry name" value="Myo5_CBD"/>
    <property type="match status" value="1"/>
</dbReference>
<protein>
    <submittedName>
        <fullName evidence="3">Dilute domain-containing protein</fullName>
    </submittedName>
</protein>
<reference evidence="3" key="1">
    <citation type="submission" date="2022-11" db="UniProtKB">
        <authorList>
            <consortium name="WormBaseParasite"/>
        </authorList>
    </citation>
    <scope>IDENTIFICATION</scope>
</reference>
<organism evidence="2 3">
    <name type="scientific">Setaria digitata</name>
    <dbReference type="NCBI Taxonomy" id="48799"/>
    <lineage>
        <taxon>Eukaryota</taxon>
        <taxon>Metazoa</taxon>
        <taxon>Ecdysozoa</taxon>
        <taxon>Nematoda</taxon>
        <taxon>Chromadorea</taxon>
        <taxon>Rhabditida</taxon>
        <taxon>Spirurina</taxon>
        <taxon>Spiruromorpha</taxon>
        <taxon>Filarioidea</taxon>
        <taxon>Setariidae</taxon>
        <taxon>Setaria</taxon>
    </lineage>
</organism>
<dbReference type="Pfam" id="PF01843">
    <property type="entry name" value="DIL"/>
    <property type="match status" value="1"/>
</dbReference>
<dbReference type="PANTHER" id="PTHR16027">
    <property type="entry name" value="DILUTE DOMAIN-CONTAINING PROTEIN YPR089W"/>
    <property type="match status" value="1"/>
</dbReference>
<sequence>MYSSLNSKSNFLSPPPPSDFYQLTFPINDLDGDILSHSRSRSLDDNGAVEETLPEIHQQLNQLASENLSLQDKINRQSDELCETRAQLRGYTGRTILSFDNTSDADIIRLEALKKENIEHSSLLEIFNVPEFTRILICDFKPRLARLLTPCLPAYLLLAAFRYYDHIKDEAGLTGLFSAVHVILKDTLANSNDMDVLSLWLVNSWRLLNLLRQYSGENNQIIANSEKQNNQRMQSFDLTPIRDQLRARVEESFQNLLKRAIEPVLSPKIVPAILQHESSQKMMISDNLNLKNGERQQTMKEQSSQRALDDLIELLNFIQNKLKVYGADSILLGQVFGQMTYWICALALNHLMFRKELCNFEKAIQIKHNVTEVQSWLAANGLSNHRETLEPLVQASHLLQSKKDESNLDTLCGEMTSKLKPKQVMAILQHYAPTDGFEERRLSADFLIKVSERLNARTRANGGTDADINTLIMMGTYLTPFNSEPFVYSEFNLEALSLPTCLRLQSVCKLL</sequence>